<dbReference type="Pfam" id="PF13936">
    <property type="entry name" value="HTH_38"/>
    <property type="match status" value="1"/>
</dbReference>
<evidence type="ECO:0000256" key="1">
    <source>
        <dbReference type="SAM" id="MobiDB-lite"/>
    </source>
</evidence>
<feature type="domain" description="Transposase IS30-like HTH" evidence="2">
    <location>
        <begin position="6"/>
        <end position="39"/>
    </location>
</feature>
<keyword evidence="4" id="KW-1185">Reference proteome</keyword>
<dbReference type="Gene3D" id="1.10.10.60">
    <property type="entry name" value="Homeodomain-like"/>
    <property type="match status" value="1"/>
</dbReference>
<evidence type="ECO:0000313" key="4">
    <source>
        <dbReference type="Proteomes" id="UP000222578"/>
    </source>
</evidence>
<evidence type="ECO:0000313" key="3">
    <source>
        <dbReference type="EMBL" id="APD18801.1"/>
    </source>
</evidence>
<feature type="region of interest" description="Disordered" evidence="1">
    <location>
        <begin position="1"/>
        <end position="27"/>
    </location>
</feature>
<proteinExistence type="predicted"/>
<organism evidence="3 4">
    <name type="scientific">Streptomyces phage Raleigh</name>
    <dbReference type="NCBI Taxonomy" id="1920312"/>
    <lineage>
        <taxon>Viruses</taxon>
        <taxon>Duplodnaviria</taxon>
        <taxon>Heunggongvirae</taxon>
        <taxon>Uroviricota</taxon>
        <taxon>Caudoviricetes</taxon>
        <taxon>Raleighvirus</taxon>
        <taxon>Raleighvirus raleigh</taxon>
    </lineage>
</organism>
<evidence type="ECO:0000259" key="2">
    <source>
        <dbReference type="Pfam" id="PF13936"/>
    </source>
</evidence>
<accession>A0A1J0MCL8</accession>
<reference evidence="3 4" key="1">
    <citation type="submission" date="2016-11" db="EMBL/GenBank/DDBJ databases">
        <authorList>
            <person name="Donegan-Quick R."/>
            <person name="Bryant T.D."/>
            <person name="Hughes K.A."/>
            <person name="Quiroz D.E."/>
            <person name="Nayek S."/>
            <person name="Syed N."/>
            <person name="Wagner P.E."/>
            <person name="Kim T."/>
            <person name="Visi D.K."/>
            <person name="Allen M.S."/>
            <person name="Hughes L.E."/>
            <person name="Garlena R.A."/>
            <person name="Russell D.A."/>
            <person name="Pope W.H."/>
            <person name="Jacobs-Sera D."/>
            <person name="Hendrix R.W."/>
            <person name="Hatfull G.F."/>
        </authorList>
    </citation>
    <scope>NUCLEOTIDE SEQUENCE [LARGE SCALE GENOMIC DNA]</scope>
</reference>
<protein>
    <submittedName>
        <fullName evidence="3">Helix-turn-helix DNA binding protein</fullName>
    </submittedName>
</protein>
<feature type="compositionally biased region" description="Acidic residues" evidence="1">
    <location>
        <begin position="1"/>
        <end position="10"/>
    </location>
</feature>
<sequence>MARPIDDDDREQVRTLHAQGKGRNHIAKAIRRSPSTVSKIAAGFEPPLTFDRAGEVAVATEVRRADLASRRTALALTLQSDAEQLRAQLWEPCTIGAFGGKDNVWNDTRLDRPTFQDQRAILAATGTAIEKSLKLAPVEGGEGVEQVKSMLGALGDALTRAAGDDDADEDGGADGG</sequence>
<dbReference type="InterPro" id="IPR025246">
    <property type="entry name" value="IS30-like_HTH"/>
</dbReference>
<name>A0A1J0MCL8_9CAUD</name>
<dbReference type="EMBL" id="KY092484">
    <property type="protein sequence ID" value="APD18801.1"/>
    <property type="molecule type" value="Genomic_DNA"/>
</dbReference>
<gene>
    <name evidence="3" type="ORF">SEA_RALEIGH_53</name>
</gene>
<dbReference type="Proteomes" id="UP000222578">
    <property type="component" value="Segment"/>
</dbReference>